<proteinExistence type="predicted"/>
<name>A0A0E9STN8_ANGAN</name>
<reference evidence="1" key="1">
    <citation type="submission" date="2014-11" db="EMBL/GenBank/DDBJ databases">
        <authorList>
            <person name="Amaro Gonzalez C."/>
        </authorList>
    </citation>
    <scope>NUCLEOTIDE SEQUENCE</scope>
</reference>
<evidence type="ECO:0000313" key="1">
    <source>
        <dbReference type="EMBL" id="JAH43883.1"/>
    </source>
</evidence>
<sequence length="17" mass="2122">MPLTAEETQRYRWKGKK</sequence>
<accession>A0A0E9STN8</accession>
<reference evidence="1" key="2">
    <citation type="journal article" date="2015" name="Fish Shellfish Immunol.">
        <title>Early steps in the European eel (Anguilla anguilla)-Vibrio vulnificus interaction in the gills: Role of the RtxA13 toxin.</title>
        <authorList>
            <person name="Callol A."/>
            <person name="Pajuelo D."/>
            <person name="Ebbesson L."/>
            <person name="Teles M."/>
            <person name="MacKenzie S."/>
            <person name="Amaro C."/>
        </authorList>
    </citation>
    <scope>NUCLEOTIDE SEQUENCE</scope>
</reference>
<protein>
    <submittedName>
        <fullName evidence="1">Uncharacterized protein</fullName>
    </submittedName>
</protein>
<organism evidence="1">
    <name type="scientific">Anguilla anguilla</name>
    <name type="common">European freshwater eel</name>
    <name type="synonym">Muraena anguilla</name>
    <dbReference type="NCBI Taxonomy" id="7936"/>
    <lineage>
        <taxon>Eukaryota</taxon>
        <taxon>Metazoa</taxon>
        <taxon>Chordata</taxon>
        <taxon>Craniata</taxon>
        <taxon>Vertebrata</taxon>
        <taxon>Euteleostomi</taxon>
        <taxon>Actinopterygii</taxon>
        <taxon>Neopterygii</taxon>
        <taxon>Teleostei</taxon>
        <taxon>Anguilliformes</taxon>
        <taxon>Anguillidae</taxon>
        <taxon>Anguilla</taxon>
    </lineage>
</organism>
<dbReference type="EMBL" id="GBXM01064694">
    <property type="protein sequence ID" value="JAH43883.1"/>
    <property type="molecule type" value="Transcribed_RNA"/>
</dbReference>
<dbReference type="AlphaFoldDB" id="A0A0E9STN8"/>